<dbReference type="EMBL" id="AP031322">
    <property type="protein sequence ID" value="BFH73683.1"/>
    <property type="molecule type" value="Genomic_DNA"/>
</dbReference>
<dbReference type="InterPro" id="IPR001753">
    <property type="entry name" value="Enoyl-CoA_hydra/iso"/>
</dbReference>
<name>A0AAT9GS50_9CREN</name>
<dbReference type="Pfam" id="PF00378">
    <property type="entry name" value="ECH_1"/>
    <property type="match status" value="1"/>
</dbReference>
<protein>
    <submittedName>
        <fullName evidence="2">Enoyl-CoA hydratase/isomerase family protein</fullName>
    </submittedName>
</protein>
<dbReference type="RefSeq" id="WP_369609259.1">
    <property type="nucleotide sequence ID" value="NZ_AP031322.1"/>
</dbReference>
<sequence length="252" mass="28407">MTKILVQKEGYTAKMLISNEEGKYNLVNINFMHSLIDSLRLLDKDKEIRFVIIRGIKNFGAGADIGELRKASENREYATSFFSTMFEMFRTLLNFSKVLISNVEGIAYGASMEILLATDFVIASNNAKFAAPGGKIGVYPPVLITLGKYKLGWNTVFKMAFLGRELNANEAKEAGLVYEINDNFDEANLNLIKELKQMAPSSITVMRQHLYKKYEKEVEDAFSDLIDQVLTEDGRQGISAFLTKSKPKWSIL</sequence>
<organism evidence="2">
    <name type="scientific">Sulfurisphaera javensis</name>
    <dbReference type="NCBI Taxonomy" id="2049879"/>
    <lineage>
        <taxon>Archaea</taxon>
        <taxon>Thermoproteota</taxon>
        <taxon>Thermoprotei</taxon>
        <taxon>Sulfolobales</taxon>
        <taxon>Sulfolobaceae</taxon>
        <taxon>Sulfurisphaera</taxon>
    </lineage>
</organism>
<dbReference type="AlphaFoldDB" id="A0AAT9GS50"/>
<dbReference type="CDD" id="cd06558">
    <property type="entry name" value="crotonase-like"/>
    <property type="match status" value="1"/>
</dbReference>
<dbReference type="PANTHER" id="PTHR42964">
    <property type="entry name" value="ENOYL-COA HYDRATASE"/>
    <property type="match status" value="1"/>
</dbReference>
<dbReference type="InterPro" id="IPR029045">
    <property type="entry name" value="ClpP/crotonase-like_dom_sf"/>
</dbReference>
<evidence type="ECO:0000313" key="2">
    <source>
        <dbReference type="EMBL" id="BFH73683.1"/>
    </source>
</evidence>
<proteinExistence type="inferred from homology"/>
<gene>
    <name evidence="2" type="ORF">SJAV_16270</name>
</gene>
<dbReference type="InterPro" id="IPR051683">
    <property type="entry name" value="Enoyl-CoA_Hydratase/Isomerase"/>
</dbReference>
<comment type="similarity">
    <text evidence="1">Belongs to the enoyl-CoA hydratase/isomerase family.</text>
</comment>
<evidence type="ECO:0000256" key="1">
    <source>
        <dbReference type="ARBA" id="ARBA00005254"/>
    </source>
</evidence>
<dbReference type="SUPFAM" id="SSF52096">
    <property type="entry name" value="ClpP/crotonase"/>
    <property type="match status" value="1"/>
</dbReference>
<dbReference type="GeneID" id="92354583"/>
<dbReference type="KEGG" id="sjv:SJAV_16270"/>
<dbReference type="PANTHER" id="PTHR42964:SF1">
    <property type="entry name" value="POLYKETIDE BIOSYNTHESIS ENOYL-COA HYDRATASE PKSH-RELATED"/>
    <property type="match status" value="1"/>
</dbReference>
<reference evidence="2" key="1">
    <citation type="submission" date="2024-03" db="EMBL/GenBank/DDBJ databases">
        <title>Complete genome sequence of Sulfurisphaera javensis strain KD-1.</title>
        <authorList>
            <person name="Sakai H."/>
            <person name="Nur N."/>
            <person name="Suwanto A."/>
            <person name="Kurosawa N."/>
        </authorList>
    </citation>
    <scope>NUCLEOTIDE SEQUENCE</scope>
    <source>
        <strain evidence="2">KD-1</strain>
    </source>
</reference>
<accession>A0AAT9GS50</accession>
<dbReference type="Gene3D" id="3.90.226.10">
    <property type="entry name" value="2-enoyl-CoA Hydratase, Chain A, domain 1"/>
    <property type="match status" value="1"/>
</dbReference>